<gene>
    <name evidence="1" type="ORF">FHS90_000858</name>
</gene>
<dbReference type="EMBL" id="JACJIQ010000002">
    <property type="protein sequence ID" value="MBA9076156.1"/>
    <property type="molecule type" value="Genomic_DNA"/>
</dbReference>
<dbReference type="Proteomes" id="UP000563094">
    <property type="component" value="Unassembled WGS sequence"/>
</dbReference>
<name>A0A839GMG4_9BACT</name>
<accession>A0A839GMG4</accession>
<evidence type="ECO:0000313" key="2">
    <source>
        <dbReference type="Proteomes" id="UP000563094"/>
    </source>
</evidence>
<organism evidence="1 2">
    <name type="scientific">Rufibacter quisquiliarum</name>
    <dbReference type="NCBI Taxonomy" id="1549639"/>
    <lineage>
        <taxon>Bacteria</taxon>
        <taxon>Pseudomonadati</taxon>
        <taxon>Bacteroidota</taxon>
        <taxon>Cytophagia</taxon>
        <taxon>Cytophagales</taxon>
        <taxon>Hymenobacteraceae</taxon>
        <taxon>Rufibacter</taxon>
    </lineage>
</organism>
<evidence type="ECO:0000313" key="1">
    <source>
        <dbReference type="EMBL" id="MBA9076156.1"/>
    </source>
</evidence>
<sequence length="71" mass="8184">MAFLGCFSQISSETAASQSPNLFYLNNNFKLKTRFLTQPEGFSHFPVKNFLTRCNDFRPWASLYLNGLTRV</sequence>
<dbReference type="AlphaFoldDB" id="A0A839GMG4"/>
<keyword evidence="2" id="KW-1185">Reference proteome</keyword>
<protein>
    <submittedName>
        <fullName evidence="1">Uncharacterized protein</fullName>
    </submittedName>
</protein>
<proteinExistence type="predicted"/>
<comment type="caution">
    <text evidence="1">The sequence shown here is derived from an EMBL/GenBank/DDBJ whole genome shotgun (WGS) entry which is preliminary data.</text>
</comment>
<reference evidence="1 2" key="1">
    <citation type="submission" date="2020-08" db="EMBL/GenBank/DDBJ databases">
        <title>Genomic Encyclopedia of Type Strains, Phase IV (KMG-IV): sequencing the most valuable type-strain genomes for metagenomic binning, comparative biology and taxonomic classification.</title>
        <authorList>
            <person name="Goeker M."/>
        </authorList>
    </citation>
    <scope>NUCLEOTIDE SEQUENCE [LARGE SCALE GENOMIC DNA]</scope>
    <source>
        <strain evidence="1 2">DSM 29854</strain>
    </source>
</reference>